<dbReference type="InterPro" id="IPR027417">
    <property type="entry name" value="P-loop_NTPase"/>
</dbReference>
<evidence type="ECO:0000259" key="5">
    <source>
        <dbReference type="PROSITE" id="PS50893"/>
    </source>
</evidence>
<gene>
    <name evidence="6" type="primary">drrA_2</name>
    <name evidence="6" type="ORF">NCTC7582_01825</name>
</gene>
<dbReference type="PANTHER" id="PTHR43335:SF8">
    <property type="entry name" value="ABC TRANSPORTER, ATP-BINDING PROTEIN"/>
    <property type="match status" value="1"/>
</dbReference>
<evidence type="ECO:0000256" key="3">
    <source>
        <dbReference type="ARBA" id="ARBA00022741"/>
    </source>
</evidence>
<dbReference type="SMART" id="SM00382">
    <property type="entry name" value="AAA"/>
    <property type="match status" value="1"/>
</dbReference>
<dbReference type="PROSITE" id="PS50893">
    <property type="entry name" value="ABC_TRANSPORTER_2"/>
    <property type="match status" value="1"/>
</dbReference>
<dbReference type="CDD" id="cd03268">
    <property type="entry name" value="ABC_BcrA_bacitracin_resist"/>
    <property type="match status" value="1"/>
</dbReference>
<organism evidence="6 7">
    <name type="scientific">Lysinibacillus capsici</name>
    <dbReference type="NCBI Taxonomy" id="2115968"/>
    <lineage>
        <taxon>Bacteria</taxon>
        <taxon>Bacillati</taxon>
        <taxon>Bacillota</taxon>
        <taxon>Bacilli</taxon>
        <taxon>Bacillales</taxon>
        <taxon>Bacillaceae</taxon>
        <taxon>Lysinibacillus</taxon>
    </lineage>
</organism>
<dbReference type="Proteomes" id="UP000251431">
    <property type="component" value="Unassembled WGS sequence"/>
</dbReference>
<dbReference type="InterPro" id="IPR003439">
    <property type="entry name" value="ABC_transporter-like_ATP-bd"/>
</dbReference>
<proteinExistence type="inferred from homology"/>
<protein>
    <submittedName>
        <fullName evidence="6">Bacitracin ABC transporter, ATP-binding protein</fullName>
        <ecNumber evidence="6">3.6.3.-</ecNumber>
    </submittedName>
</protein>
<dbReference type="PROSITE" id="PS00211">
    <property type="entry name" value="ABC_TRANSPORTER_1"/>
    <property type="match status" value="1"/>
</dbReference>
<dbReference type="AlphaFoldDB" id="A0A2X0Y877"/>
<evidence type="ECO:0000256" key="4">
    <source>
        <dbReference type="ARBA" id="ARBA00022840"/>
    </source>
</evidence>
<dbReference type="EC" id="3.6.3.-" evidence="6"/>
<keyword evidence="6" id="KW-0378">Hydrolase</keyword>
<dbReference type="FunFam" id="3.40.50.300:FF:001605">
    <property type="entry name" value="Bacitracin ABC transporter, ATP-binding protein"/>
    <property type="match status" value="1"/>
</dbReference>
<dbReference type="InterPro" id="IPR017871">
    <property type="entry name" value="ABC_transporter-like_CS"/>
</dbReference>
<evidence type="ECO:0000256" key="1">
    <source>
        <dbReference type="ARBA" id="ARBA00005417"/>
    </source>
</evidence>
<sequence>MKLVTIEGENYMTYIVKTNQLTKVYDGKEVVSAVNMNVKKGEIYGFLGPNGAGKTTVMKMLTNLTKPTSGDVEILGAKLTDKSYEILKRMGTIIEYPIFYEKLTARETLELHCEYMGYYDKKEIAHVLNLVKLSNTENKQVKDFSLGMKQRLGIARAIITKPELLILDEPINGLDPVGIKELRELFKMLCKEYGITIIISSHILAEIEQLVDTIGVIKNGRLITEVAMDTINRDQVNYTEVIVSDGKKAAFIIESELNITNFKLMDDNSIRIYDSTVSQQSLSRALIEHDVEIEEISKKTSSLEDYFLKLINGGVVHA</sequence>
<evidence type="ECO:0000313" key="6">
    <source>
        <dbReference type="EMBL" id="SPT98670.1"/>
    </source>
</evidence>
<evidence type="ECO:0000313" key="7">
    <source>
        <dbReference type="Proteomes" id="UP000251431"/>
    </source>
</evidence>
<dbReference type="Gene3D" id="3.40.50.300">
    <property type="entry name" value="P-loop containing nucleotide triphosphate hydrolases"/>
    <property type="match status" value="1"/>
</dbReference>
<dbReference type="SUPFAM" id="SSF52540">
    <property type="entry name" value="P-loop containing nucleoside triphosphate hydrolases"/>
    <property type="match status" value="1"/>
</dbReference>
<dbReference type="InterPro" id="IPR003593">
    <property type="entry name" value="AAA+_ATPase"/>
</dbReference>
<accession>A0A2X0Y877</accession>
<reference evidence="6 7" key="1">
    <citation type="submission" date="2018-06" db="EMBL/GenBank/DDBJ databases">
        <authorList>
            <consortium name="Pathogen Informatics"/>
            <person name="Doyle S."/>
        </authorList>
    </citation>
    <scope>NUCLEOTIDE SEQUENCE [LARGE SCALE GENOMIC DNA]</scope>
    <source>
        <strain evidence="6 7">NCTC7582</strain>
    </source>
</reference>
<evidence type="ECO:0000256" key="2">
    <source>
        <dbReference type="ARBA" id="ARBA00022448"/>
    </source>
</evidence>
<dbReference type="STRING" id="1421.A2J09_20100"/>
<keyword evidence="2" id="KW-0813">Transport</keyword>
<keyword evidence="4 6" id="KW-0067">ATP-binding</keyword>
<dbReference type="GO" id="GO:0005524">
    <property type="term" value="F:ATP binding"/>
    <property type="evidence" value="ECO:0007669"/>
    <property type="project" value="UniProtKB-KW"/>
</dbReference>
<feature type="domain" description="ABC transporter" evidence="5">
    <location>
        <begin position="16"/>
        <end position="244"/>
    </location>
</feature>
<keyword evidence="3" id="KW-0547">Nucleotide-binding</keyword>
<dbReference type="EMBL" id="UAQE01000001">
    <property type="protein sequence ID" value="SPT98670.1"/>
    <property type="molecule type" value="Genomic_DNA"/>
</dbReference>
<dbReference type="Pfam" id="PF00005">
    <property type="entry name" value="ABC_tran"/>
    <property type="match status" value="1"/>
</dbReference>
<dbReference type="GO" id="GO:0016887">
    <property type="term" value="F:ATP hydrolysis activity"/>
    <property type="evidence" value="ECO:0007669"/>
    <property type="project" value="InterPro"/>
</dbReference>
<name>A0A2X0Y877_9BACI</name>
<dbReference type="PANTHER" id="PTHR43335">
    <property type="entry name" value="ABC TRANSPORTER, ATP-BINDING PROTEIN"/>
    <property type="match status" value="1"/>
</dbReference>
<comment type="similarity">
    <text evidence="1">Belongs to the ABC transporter superfamily.</text>
</comment>